<dbReference type="AlphaFoldDB" id="A0A398BZI6"/>
<proteinExistence type="predicted"/>
<dbReference type="EMBL" id="QXXQ01000001">
    <property type="protein sequence ID" value="RID93828.1"/>
    <property type="molecule type" value="Genomic_DNA"/>
</dbReference>
<accession>A0A398BZI6</accession>
<evidence type="ECO:0000313" key="3">
    <source>
        <dbReference type="Proteomes" id="UP000266649"/>
    </source>
</evidence>
<protein>
    <submittedName>
        <fullName evidence="2">Uncharacterized protein</fullName>
    </submittedName>
</protein>
<feature type="region of interest" description="Disordered" evidence="1">
    <location>
        <begin position="54"/>
        <end position="79"/>
    </location>
</feature>
<name>A0A398BZI6_9RHOB</name>
<evidence type="ECO:0000313" key="2">
    <source>
        <dbReference type="EMBL" id="RID93828.1"/>
    </source>
</evidence>
<feature type="region of interest" description="Disordered" evidence="1">
    <location>
        <begin position="1"/>
        <end position="25"/>
    </location>
</feature>
<reference evidence="2 3" key="1">
    <citation type="submission" date="2018-09" db="EMBL/GenBank/DDBJ databases">
        <title>Gemmobacter lutimaris sp. nov., a marine bacterium isolated from tidal flat.</title>
        <authorList>
            <person name="Lee D.W."/>
            <person name="Yoo Y."/>
            <person name="Kim J.-J."/>
            <person name="Kim B.S."/>
        </authorList>
    </citation>
    <scope>NUCLEOTIDE SEQUENCE [LARGE SCALE GENOMIC DNA]</scope>
    <source>
        <strain evidence="2 3">YJ-T1-11</strain>
    </source>
</reference>
<evidence type="ECO:0000256" key="1">
    <source>
        <dbReference type="SAM" id="MobiDB-lite"/>
    </source>
</evidence>
<comment type="caution">
    <text evidence="2">The sequence shown here is derived from an EMBL/GenBank/DDBJ whole genome shotgun (WGS) entry which is preliminary data.</text>
</comment>
<gene>
    <name evidence="2" type="ORF">D2N39_02725</name>
</gene>
<organism evidence="2 3">
    <name type="scientific">Gemmobacter lutimaris</name>
    <dbReference type="NCBI Taxonomy" id="2306023"/>
    <lineage>
        <taxon>Bacteria</taxon>
        <taxon>Pseudomonadati</taxon>
        <taxon>Pseudomonadota</taxon>
        <taxon>Alphaproteobacteria</taxon>
        <taxon>Rhodobacterales</taxon>
        <taxon>Paracoccaceae</taxon>
        <taxon>Gemmobacter</taxon>
    </lineage>
</organism>
<dbReference type="RefSeq" id="WP_119133230.1">
    <property type="nucleotide sequence ID" value="NZ_QXXQ01000001.1"/>
</dbReference>
<dbReference type="OrthoDB" id="7867983at2"/>
<sequence length="79" mass="8407">MTSSPENLGSGVPKQTGHGDKLLKPTIPGIKAVASGPNPLMGKATLNAKDALEEEARARAEKTARLRAARQERDTDKTR</sequence>
<dbReference type="Proteomes" id="UP000266649">
    <property type="component" value="Unassembled WGS sequence"/>
</dbReference>
<keyword evidence="3" id="KW-1185">Reference proteome</keyword>